<gene>
    <name evidence="2" type="ORF">ENL70_02020</name>
</gene>
<evidence type="ECO:0000313" key="2">
    <source>
        <dbReference type="EMBL" id="HHI65312.1"/>
    </source>
</evidence>
<dbReference type="PANTHER" id="PTHR47514:SF2">
    <property type="entry name" value="TRANSKETOLASE"/>
    <property type="match status" value="1"/>
</dbReference>
<sequence>MHSKSGESHIGSSLSIVDILTVLYYEILNIDPLNPYCETRDRFILSKGHAASALYAVLSQRGFFKKEILDSFAENGGEISVHPERFSVPGVEASTGSLGHGLPMGVGIALSGKKDNLNFRTYVLISDGECEEGSVWEAAISASRFKLDNLIVIIDENRWQAYERTDKIQNLELLKSKWEAFGWSCKEVNGHDIQGLINTFKSIPFEIEKPSIVIAKTIKGKGVQEMEDKMEWHYKSPKLEDIEKFLNSLRKSS</sequence>
<dbReference type="InterPro" id="IPR005474">
    <property type="entry name" value="Transketolase_N"/>
</dbReference>
<proteinExistence type="predicted"/>
<dbReference type="PANTHER" id="PTHR47514">
    <property type="entry name" value="TRANSKETOLASE N-TERMINAL SECTION-RELATED"/>
    <property type="match status" value="1"/>
</dbReference>
<reference evidence="2" key="1">
    <citation type="journal article" date="2020" name="mSystems">
        <title>Genome- and Community-Level Interaction Insights into Carbon Utilization and Element Cycling Functions of Hydrothermarchaeota in Hydrothermal Sediment.</title>
        <authorList>
            <person name="Zhou Z."/>
            <person name="Liu Y."/>
            <person name="Xu W."/>
            <person name="Pan J."/>
            <person name="Luo Z.H."/>
            <person name="Li M."/>
        </authorList>
    </citation>
    <scope>NUCLEOTIDE SEQUENCE [LARGE SCALE GENOMIC DNA]</scope>
    <source>
        <strain evidence="2">SpSt-1019</strain>
    </source>
</reference>
<dbReference type="InterPro" id="IPR029061">
    <property type="entry name" value="THDP-binding"/>
</dbReference>
<dbReference type="Pfam" id="PF00456">
    <property type="entry name" value="Transketolase_N"/>
    <property type="match status" value="1"/>
</dbReference>
<name>A0A7C5PQB2_9BACT</name>
<feature type="domain" description="Transketolase N-terminal" evidence="1">
    <location>
        <begin position="4"/>
        <end position="243"/>
    </location>
</feature>
<comment type="caution">
    <text evidence="2">The sequence shown here is derived from an EMBL/GenBank/DDBJ whole genome shotgun (WGS) entry which is preliminary data.</text>
</comment>
<accession>A0A7C5PQB2</accession>
<dbReference type="EMBL" id="DRUY01000070">
    <property type="protein sequence ID" value="HHI65312.1"/>
    <property type="molecule type" value="Genomic_DNA"/>
</dbReference>
<protein>
    <submittedName>
        <fullName evidence="2">Transketolase</fullName>
    </submittedName>
</protein>
<dbReference type="SUPFAM" id="SSF52518">
    <property type="entry name" value="Thiamin diphosphate-binding fold (THDP-binding)"/>
    <property type="match status" value="1"/>
</dbReference>
<dbReference type="AlphaFoldDB" id="A0A7C5PQB2"/>
<dbReference type="CDD" id="cd02012">
    <property type="entry name" value="TPP_TK"/>
    <property type="match status" value="1"/>
</dbReference>
<evidence type="ECO:0000259" key="1">
    <source>
        <dbReference type="Pfam" id="PF00456"/>
    </source>
</evidence>
<dbReference type="Gene3D" id="3.40.50.970">
    <property type="match status" value="1"/>
</dbReference>
<organism evidence="2">
    <name type="scientific">Thermodesulfobium narugense</name>
    <dbReference type="NCBI Taxonomy" id="184064"/>
    <lineage>
        <taxon>Bacteria</taxon>
        <taxon>Pseudomonadati</taxon>
        <taxon>Thermodesulfobiota</taxon>
        <taxon>Thermodesulfobiia</taxon>
        <taxon>Thermodesulfobiales</taxon>
        <taxon>Thermodesulfobiaceae</taxon>
        <taxon>Thermodesulfobium</taxon>
    </lineage>
</organism>